<name>A0ABV6RKJ6_9GAMM</name>
<dbReference type="Proteomes" id="UP001589896">
    <property type="component" value="Unassembled WGS sequence"/>
</dbReference>
<evidence type="ECO:0000313" key="3">
    <source>
        <dbReference type="Proteomes" id="UP001589896"/>
    </source>
</evidence>
<dbReference type="InterPro" id="IPR009671">
    <property type="entry name" value="RraB_dom"/>
</dbReference>
<dbReference type="SUPFAM" id="SSF89946">
    <property type="entry name" value="Hypothetical protein VC0424"/>
    <property type="match status" value="1"/>
</dbReference>
<sequence>MRELRRQLIPDDDTGAVLRQMLDDGDDLDRARPIDFIFVFPAEDGAAGFAAAAGALPDLDVSAPEADDEGIWEVVATRTMVPAHRAITVLEGELTALAQVHGGFPDGWACPPATDPE</sequence>
<accession>A0ABV6RKJ6</accession>
<evidence type="ECO:0000313" key="2">
    <source>
        <dbReference type="EMBL" id="MFC0677311.1"/>
    </source>
</evidence>
<dbReference type="Pfam" id="PF06877">
    <property type="entry name" value="RraB"/>
    <property type="match status" value="1"/>
</dbReference>
<keyword evidence="3" id="KW-1185">Reference proteome</keyword>
<feature type="domain" description="Regulator of ribonuclease activity B" evidence="1">
    <location>
        <begin position="12"/>
        <end position="110"/>
    </location>
</feature>
<dbReference type="RefSeq" id="WP_386665606.1">
    <property type="nucleotide sequence ID" value="NZ_JBHLTG010000001.1"/>
</dbReference>
<proteinExistence type="predicted"/>
<dbReference type="EMBL" id="JBHLTG010000001">
    <property type="protein sequence ID" value="MFC0677311.1"/>
    <property type="molecule type" value="Genomic_DNA"/>
</dbReference>
<gene>
    <name evidence="2" type="ORF">ACFFGH_05525</name>
</gene>
<protein>
    <submittedName>
        <fullName evidence="2">Ribonuclease E inhibitor RraB</fullName>
    </submittedName>
</protein>
<comment type="caution">
    <text evidence="2">The sequence shown here is derived from an EMBL/GenBank/DDBJ whole genome shotgun (WGS) entry which is preliminary data.</text>
</comment>
<dbReference type="Gene3D" id="3.30.70.970">
    <property type="entry name" value="RraB-like"/>
    <property type="match status" value="1"/>
</dbReference>
<organism evidence="2 3">
    <name type="scientific">Lysobacter korlensis</name>
    <dbReference type="NCBI Taxonomy" id="553636"/>
    <lineage>
        <taxon>Bacteria</taxon>
        <taxon>Pseudomonadati</taxon>
        <taxon>Pseudomonadota</taxon>
        <taxon>Gammaproteobacteria</taxon>
        <taxon>Lysobacterales</taxon>
        <taxon>Lysobacteraceae</taxon>
        <taxon>Lysobacter</taxon>
    </lineage>
</organism>
<reference evidence="2 3" key="1">
    <citation type="submission" date="2024-09" db="EMBL/GenBank/DDBJ databases">
        <authorList>
            <person name="Sun Q."/>
            <person name="Mori K."/>
        </authorList>
    </citation>
    <scope>NUCLEOTIDE SEQUENCE [LARGE SCALE GENOMIC DNA]</scope>
    <source>
        <strain evidence="2 3">KCTC 23076</strain>
    </source>
</reference>
<dbReference type="InterPro" id="IPR036701">
    <property type="entry name" value="RraB-like_sf"/>
</dbReference>
<evidence type="ECO:0000259" key="1">
    <source>
        <dbReference type="Pfam" id="PF06877"/>
    </source>
</evidence>